<dbReference type="KEGG" id="paby:Ga0080574_TMP2235"/>
<proteinExistence type="predicted"/>
<protein>
    <submittedName>
        <fullName evidence="1">Putative DUF1413 protein</fullName>
    </submittedName>
</protein>
<dbReference type="STRING" id="1250539.Ga0080574_TMP2235"/>
<organism evidence="1 2">
    <name type="scientific">Salipiger abyssi</name>
    <dbReference type="NCBI Taxonomy" id="1250539"/>
    <lineage>
        <taxon>Bacteria</taxon>
        <taxon>Pseudomonadati</taxon>
        <taxon>Pseudomonadota</taxon>
        <taxon>Alphaproteobacteria</taxon>
        <taxon>Rhodobacterales</taxon>
        <taxon>Roseobacteraceae</taxon>
        <taxon>Salipiger</taxon>
    </lineage>
</organism>
<dbReference type="RefSeq" id="WP_076698929.1">
    <property type="nucleotide sequence ID" value="NZ_CP015093.1"/>
</dbReference>
<dbReference type="EMBL" id="CP015093">
    <property type="protein sequence ID" value="APZ52569.1"/>
    <property type="molecule type" value="Genomic_DNA"/>
</dbReference>
<keyword evidence="2" id="KW-1185">Reference proteome</keyword>
<dbReference type="OrthoDB" id="7631703at2"/>
<dbReference type="InterPro" id="IPR010813">
    <property type="entry name" value="DUF1413"/>
</dbReference>
<name>A0A1P8UT44_9RHOB</name>
<dbReference type="AlphaFoldDB" id="A0A1P8UT44"/>
<dbReference type="Proteomes" id="UP000187059">
    <property type="component" value="Chromosome"/>
</dbReference>
<evidence type="ECO:0000313" key="2">
    <source>
        <dbReference type="Proteomes" id="UP000187059"/>
    </source>
</evidence>
<gene>
    <name evidence="1" type="ORF">Ga0080574_TMP2235</name>
</gene>
<evidence type="ECO:0000313" key="1">
    <source>
        <dbReference type="EMBL" id="APZ52569.1"/>
    </source>
</evidence>
<sequence>MDEALLNRLHDRAAALSPGEFHFPELYGEGWDRLWIGDKVRIGREFLNAVRAGRLPDVKDTGRKAGGGRIYRKR</sequence>
<reference evidence="1 2" key="1">
    <citation type="submission" date="2016-04" db="EMBL/GenBank/DDBJ databases">
        <title>Deep-sea bacteria in the southern Pacific.</title>
        <authorList>
            <person name="Tang K."/>
        </authorList>
    </citation>
    <scope>NUCLEOTIDE SEQUENCE [LARGE SCALE GENOMIC DNA]</scope>
    <source>
        <strain evidence="1 2">JLT2014</strain>
    </source>
</reference>
<accession>A0A1P8UT44</accession>
<dbReference type="Pfam" id="PF07205">
    <property type="entry name" value="DUF1413"/>
    <property type="match status" value="1"/>
</dbReference>